<dbReference type="InterPro" id="IPR055431">
    <property type="entry name" value="RsgI_M"/>
</dbReference>
<dbReference type="Pfam" id="PF23750">
    <property type="entry name" value="RsgI_M"/>
    <property type="match status" value="1"/>
</dbReference>
<reference evidence="4" key="1">
    <citation type="journal article" date="2021" name="PeerJ">
        <title>Extensive microbial diversity within the chicken gut microbiome revealed by metagenomics and culture.</title>
        <authorList>
            <person name="Gilroy R."/>
            <person name="Ravi A."/>
            <person name="Getino M."/>
            <person name="Pursley I."/>
            <person name="Horton D.L."/>
            <person name="Alikhan N.F."/>
            <person name="Baker D."/>
            <person name="Gharbi K."/>
            <person name="Hall N."/>
            <person name="Watson M."/>
            <person name="Adriaenssens E.M."/>
            <person name="Foster-Nyarko E."/>
            <person name="Jarju S."/>
            <person name="Secka A."/>
            <person name="Antonio M."/>
            <person name="Oren A."/>
            <person name="Chaudhuri R.R."/>
            <person name="La Ragione R."/>
            <person name="Hildebrand F."/>
            <person name="Pallen M.J."/>
        </authorList>
    </citation>
    <scope>NUCLEOTIDE SEQUENCE</scope>
    <source>
        <strain evidence="4">ChiSxjej6B18-287</strain>
    </source>
</reference>
<feature type="compositionally biased region" description="Polar residues" evidence="1">
    <location>
        <begin position="195"/>
        <end position="212"/>
    </location>
</feature>
<feature type="compositionally biased region" description="Acidic residues" evidence="1">
    <location>
        <begin position="228"/>
        <end position="237"/>
    </location>
</feature>
<reference evidence="4" key="2">
    <citation type="submission" date="2021-04" db="EMBL/GenBank/DDBJ databases">
        <authorList>
            <person name="Gilroy R."/>
        </authorList>
    </citation>
    <scope>NUCLEOTIDE SEQUENCE</scope>
    <source>
        <strain evidence="4">ChiSxjej6B18-287</strain>
    </source>
</reference>
<feature type="region of interest" description="Disordered" evidence="1">
    <location>
        <begin position="193"/>
        <end position="281"/>
    </location>
</feature>
<gene>
    <name evidence="4" type="ORF">H9935_13800</name>
</gene>
<comment type="caution">
    <text evidence="4">The sequence shown here is derived from an EMBL/GenBank/DDBJ whole genome shotgun (WGS) entry which is preliminary data.</text>
</comment>
<keyword evidence="2" id="KW-1133">Transmembrane helix</keyword>
<feature type="domain" description="Anti-sigma factor RsgI-like middle" evidence="3">
    <location>
        <begin position="83"/>
        <end position="193"/>
    </location>
</feature>
<feature type="compositionally biased region" description="Acidic residues" evidence="1">
    <location>
        <begin position="258"/>
        <end position="267"/>
    </location>
</feature>
<dbReference type="Proteomes" id="UP000823893">
    <property type="component" value="Unassembled WGS sequence"/>
</dbReference>
<evidence type="ECO:0000313" key="4">
    <source>
        <dbReference type="EMBL" id="HJC11846.1"/>
    </source>
</evidence>
<evidence type="ECO:0000313" key="5">
    <source>
        <dbReference type="Proteomes" id="UP000823893"/>
    </source>
</evidence>
<name>A0A9D2N8D2_9FIRM</name>
<feature type="compositionally biased region" description="Low complexity" evidence="1">
    <location>
        <begin position="213"/>
        <end position="227"/>
    </location>
</feature>
<organism evidence="4 5">
    <name type="scientific">Candidatus Blautia merdigallinarum</name>
    <dbReference type="NCBI Taxonomy" id="2838495"/>
    <lineage>
        <taxon>Bacteria</taxon>
        <taxon>Bacillati</taxon>
        <taxon>Bacillota</taxon>
        <taxon>Clostridia</taxon>
        <taxon>Lachnospirales</taxon>
        <taxon>Lachnospiraceae</taxon>
        <taxon>Blautia</taxon>
    </lineage>
</organism>
<keyword evidence="2" id="KW-0812">Transmembrane</keyword>
<keyword evidence="2" id="KW-0472">Membrane</keyword>
<evidence type="ECO:0000256" key="2">
    <source>
        <dbReference type="SAM" id="Phobius"/>
    </source>
</evidence>
<sequence length="281" mass="31527">MNYIVMECHSSYAVLLDEEGRFLKAANLHYEVGQTVYDPVLMREKPEKGFRPVRWVTGGAAAIAACFLMLFGVNYYQNHMASYSSIYLTINPEVQMTLNRQGEVLKLQGTNEDGRTLLEGYDGKGKDKVTVTDELIDRAIEMGFLSEGGLVSFSIDAPEEAVLQEYSKELESEVKRYLKNRLSITIEIIDRQTGDTETSTTEDPAQSQENSNEPVQETQQQTQPAEPEVYEDTDYGLENDGVTDNSETPPQPQVPQISEEEESDYDSSSDYGDSAYEGEDD</sequence>
<dbReference type="AlphaFoldDB" id="A0A9D2N8D2"/>
<feature type="transmembrane region" description="Helical" evidence="2">
    <location>
        <begin position="53"/>
        <end position="76"/>
    </location>
</feature>
<evidence type="ECO:0000259" key="3">
    <source>
        <dbReference type="Pfam" id="PF23750"/>
    </source>
</evidence>
<proteinExistence type="predicted"/>
<accession>A0A9D2N8D2</accession>
<protein>
    <recommendedName>
        <fullName evidence="3">Anti-sigma factor RsgI-like middle domain-containing protein</fullName>
    </recommendedName>
</protein>
<evidence type="ECO:0000256" key="1">
    <source>
        <dbReference type="SAM" id="MobiDB-lite"/>
    </source>
</evidence>
<dbReference type="EMBL" id="DWWV01000189">
    <property type="protein sequence ID" value="HJC11846.1"/>
    <property type="molecule type" value="Genomic_DNA"/>
</dbReference>